<evidence type="ECO:0000313" key="2">
    <source>
        <dbReference type="EMBL" id="MBD1261325.1"/>
    </source>
</evidence>
<dbReference type="RefSeq" id="WP_109650157.1">
    <property type="nucleotide sequence ID" value="NZ_JACWLN010000004.1"/>
</dbReference>
<dbReference type="Pfam" id="PF00583">
    <property type="entry name" value="Acetyltransf_1"/>
    <property type="match status" value="1"/>
</dbReference>
<evidence type="ECO:0000313" key="4">
    <source>
        <dbReference type="Proteomes" id="UP000245667"/>
    </source>
</evidence>
<gene>
    <name evidence="2" type="ORF">HZY62_12040</name>
    <name evidence="3" type="ORF">LX92_01998</name>
</gene>
<organism evidence="3 4">
    <name type="scientific">Maribacter polysiphoniae</name>
    <dbReference type="NCBI Taxonomy" id="429344"/>
    <lineage>
        <taxon>Bacteria</taxon>
        <taxon>Pseudomonadati</taxon>
        <taxon>Bacteroidota</taxon>
        <taxon>Flavobacteriia</taxon>
        <taxon>Flavobacteriales</taxon>
        <taxon>Flavobacteriaceae</taxon>
        <taxon>Maribacter</taxon>
    </lineage>
</organism>
<proteinExistence type="predicted"/>
<evidence type="ECO:0000259" key="1">
    <source>
        <dbReference type="PROSITE" id="PS51186"/>
    </source>
</evidence>
<dbReference type="EMBL" id="JACWLN010000004">
    <property type="protein sequence ID" value="MBD1261325.1"/>
    <property type="molecule type" value="Genomic_DNA"/>
</dbReference>
<dbReference type="OrthoDB" id="273614at2"/>
<protein>
    <submittedName>
        <fullName evidence="2">GNAT family N-acetyltransferase</fullName>
    </submittedName>
    <submittedName>
        <fullName evidence="3">Phosphinothricin acetyltransferase</fullName>
    </submittedName>
</protein>
<dbReference type="Gene3D" id="3.40.630.30">
    <property type="match status" value="1"/>
</dbReference>
<comment type="caution">
    <text evidence="3">The sequence shown here is derived from an EMBL/GenBank/DDBJ whole genome shotgun (WGS) entry which is preliminary data.</text>
</comment>
<dbReference type="CDD" id="cd04301">
    <property type="entry name" value="NAT_SF"/>
    <property type="match status" value="1"/>
</dbReference>
<reference evidence="3 4" key="1">
    <citation type="submission" date="2018-05" db="EMBL/GenBank/DDBJ databases">
        <title>Genomic Encyclopedia of Archaeal and Bacterial Type Strains, Phase II (KMG-II): from individual species to whole genera.</title>
        <authorList>
            <person name="Goeker M."/>
        </authorList>
    </citation>
    <scope>NUCLEOTIDE SEQUENCE [LARGE SCALE GENOMIC DNA]</scope>
    <source>
        <strain evidence="3 4">DSM 23514</strain>
    </source>
</reference>
<evidence type="ECO:0000313" key="5">
    <source>
        <dbReference type="Proteomes" id="UP000651837"/>
    </source>
</evidence>
<keyword evidence="5" id="KW-1185">Reference proteome</keyword>
<dbReference type="PROSITE" id="PS51186">
    <property type="entry name" value="GNAT"/>
    <property type="match status" value="1"/>
</dbReference>
<reference evidence="2 5" key="2">
    <citation type="submission" date="2020-07" db="EMBL/GenBank/DDBJ databases">
        <title>The draft genome sequence of Maribacter polysiphoniae KCTC 22021.</title>
        <authorList>
            <person name="Mu L."/>
        </authorList>
    </citation>
    <scope>NUCLEOTIDE SEQUENCE [LARGE SCALE GENOMIC DNA]</scope>
    <source>
        <strain evidence="2 5">KCTC 22021</strain>
    </source>
</reference>
<dbReference type="PANTHER" id="PTHR13355">
    <property type="entry name" value="GLUCOSAMINE 6-PHOSPHATE N-ACETYLTRANSFERASE"/>
    <property type="match status" value="1"/>
</dbReference>
<dbReference type="Proteomes" id="UP000245667">
    <property type="component" value="Unassembled WGS sequence"/>
</dbReference>
<name>A0A316E3Y9_9FLAO</name>
<evidence type="ECO:0000313" key="3">
    <source>
        <dbReference type="EMBL" id="PWK23433.1"/>
    </source>
</evidence>
<keyword evidence="3" id="KW-0808">Transferase</keyword>
<dbReference type="PANTHER" id="PTHR13355:SF15">
    <property type="entry name" value="GCN5-RELATED N-ACETYLTRANSFERASE 3, CHLOROPLASTIC"/>
    <property type="match status" value="1"/>
</dbReference>
<dbReference type="InterPro" id="IPR039143">
    <property type="entry name" value="GNPNAT1-like"/>
</dbReference>
<dbReference type="AlphaFoldDB" id="A0A316E3Y9"/>
<dbReference type="EMBL" id="QGGQ01000004">
    <property type="protein sequence ID" value="PWK23433.1"/>
    <property type="molecule type" value="Genomic_DNA"/>
</dbReference>
<accession>A0A316E3Y9</accession>
<feature type="domain" description="N-acetyltransferase" evidence="1">
    <location>
        <begin position="1"/>
        <end position="141"/>
    </location>
</feature>
<dbReference type="Proteomes" id="UP000651837">
    <property type="component" value="Unassembled WGS sequence"/>
</dbReference>
<dbReference type="SUPFAM" id="SSF55729">
    <property type="entry name" value="Acyl-CoA N-acyltransferases (Nat)"/>
    <property type="match status" value="1"/>
</dbReference>
<dbReference type="GO" id="GO:0008080">
    <property type="term" value="F:N-acetyltransferase activity"/>
    <property type="evidence" value="ECO:0007669"/>
    <property type="project" value="TreeGrafter"/>
</dbReference>
<dbReference type="InterPro" id="IPR000182">
    <property type="entry name" value="GNAT_dom"/>
</dbReference>
<dbReference type="InterPro" id="IPR016181">
    <property type="entry name" value="Acyl_CoA_acyltransferase"/>
</dbReference>
<sequence>MTLRILQKDDITPDLSKQVHDLFQVLSADIVQWDIAQVMAQGNEFVFAGCWENGKLVGMATLATYKVISGYKGMVEDVVLLEEYRGKGLGRKLMELLIREGQNLHLSEILLFSGHHRKPAIALYTSLGFNLKNSGMYTLKL</sequence>